<evidence type="ECO:0000313" key="2">
    <source>
        <dbReference type="EMBL" id="ESL05449.1"/>
    </source>
</evidence>
<dbReference type="Proteomes" id="UP000031737">
    <property type="component" value="Unassembled WGS sequence"/>
</dbReference>
<comment type="caution">
    <text evidence="2">The sequence shown here is derived from an EMBL/GenBank/DDBJ whole genome shotgun (WGS) entry which is preliminary data.</text>
</comment>
<gene>
    <name evidence="2" type="ORF">TRSC58_06902</name>
</gene>
<feature type="compositionally biased region" description="Basic residues" evidence="1">
    <location>
        <begin position="204"/>
        <end position="217"/>
    </location>
</feature>
<evidence type="ECO:0000256" key="1">
    <source>
        <dbReference type="SAM" id="MobiDB-lite"/>
    </source>
</evidence>
<proteinExistence type="predicted"/>
<dbReference type="OrthoDB" id="10672998at2759"/>
<organism evidence="2 3">
    <name type="scientific">Trypanosoma rangeli SC58</name>
    <dbReference type="NCBI Taxonomy" id="429131"/>
    <lineage>
        <taxon>Eukaryota</taxon>
        <taxon>Discoba</taxon>
        <taxon>Euglenozoa</taxon>
        <taxon>Kinetoplastea</taxon>
        <taxon>Metakinetoplastina</taxon>
        <taxon>Trypanosomatida</taxon>
        <taxon>Trypanosomatidae</taxon>
        <taxon>Trypanosoma</taxon>
        <taxon>Herpetosoma</taxon>
    </lineage>
</organism>
<feature type="compositionally biased region" description="Polar residues" evidence="1">
    <location>
        <begin position="193"/>
        <end position="203"/>
    </location>
</feature>
<evidence type="ECO:0000313" key="3">
    <source>
        <dbReference type="Proteomes" id="UP000031737"/>
    </source>
</evidence>
<dbReference type="AlphaFoldDB" id="A0A061ISM1"/>
<reference evidence="2 3" key="1">
    <citation type="submission" date="2013-07" db="EMBL/GenBank/DDBJ databases">
        <authorList>
            <person name="Stoco P.H."/>
            <person name="Wagner G."/>
            <person name="Gerber A."/>
            <person name="Zaha A."/>
            <person name="Thompson C."/>
            <person name="Bartholomeu D.C."/>
            <person name="Luckemeyer D.D."/>
            <person name="Bahia D."/>
            <person name="Loreto E."/>
            <person name="Prestes E.B."/>
            <person name="Lima F.M."/>
            <person name="Rodrigues-Luiz G."/>
            <person name="Vallejo G.A."/>
            <person name="Filho J.F."/>
            <person name="Monteiro K.M."/>
            <person name="Tyler K.M."/>
            <person name="de Almeida L.G."/>
            <person name="Ortiz M.F."/>
            <person name="Siervo M.A."/>
            <person name="de Moraes M.H."/>
            <person name="Cunha O.L."/>
            <person name="Mendonca-Neto R."/>
            <person name="Silva R."/>
            <person name="Teixeira S.M."/>
            <person name="Murta S.M."/>
            <person name="Sincero T.C."/>
            <person name="Mendes T.A."/>
            <person name="Urmenyi T.P."/>
            <person name="Silva V.G."/>
            <person name="da Rocha W.D."/>
            <person name="Andersson B."/>
            <person name="Romanha A.J."/>
            <person name="Steindel M."/>
            <person name="de Vasconcelos A.T."/>
            <person name="Grisard E.C."/>
        </authorList>
    </citation>
    <scope>NUCLEOTIDE SEQUENCE [LARGE SCALE GENOMIC DNA]</scope>
    <source>
        <strain evidence="2 3">SC58</strain>
    </source>
</reference>
<dbReference type="EMBL" id="AUPL01006902">
    <property type="protein sequence ID" value="ESL05449.1"/>
    <property type="molecule type" value="Genomic_DNA"/>
</dbReference>
<name>A0A061ISM1_TRYRA</name>
<keyword evidence="3" id="KW-1185">Reference proteome</keyword>
<protein>
    <submittedName>
        <fullName evidence="2">Receptor-type adenylate cyclase</fullName>
    </submittedName>
</protein>
<sequence>MPVHGGVQARSRRHVPLRFLLRPALLQLPVRVVKRTRPPLVLQKHALQLTHKLHGGEHTLARHHERVADRLHLVAAVLRDQRADQPVVRRHRVGHQLGARSPQRRAALDVGEHERHELRRLLRRIHVVTRVAAEAQQHHNHPRHNDNDQKRHRVRRCRPAAPSPAHAQRASRTASTGSRRGTARARQGPAHGQATTQKCASPRSSHRTQYHQLHHTPCRLRRVRTACPSR</sequence>
<accession>A0A061ISM1</accession>
<keyword evidence="2" id="KW-0675">Receptor</keyword>
<feature type="compositionally biased region" description="Low complexity" evidence="1">
    <location>
        <begin position="167"/>
        <end position="188"/>
    </location>
</feature>
<dbReference type="VEuPathDB" id="TriTrypDB:TRSC58_06902"/>
<feature type="region of interest" description="Disordered" evidence="1">
    <location>
        <begin position="134"/>
        <end position="217"/>
    </location>
</feature>